<reference evidence="8 9" key="1">
    <citation type="submission" date="2020-08" db="EMBL/GenBank/DDBJ databases">
        <title>Genomic Encyclopedia of Type Strains, Phase IV (KMG-IV): sequencing the most valuable type-strain genomes for metagenomic binning, comparative biology and taxonomic classification.</title>
        <authorList>
            <person name="Goeker M."/>
        </authorList>
    </citation>
    <scope>NUCLEOTIDE SEQUENCE [LARGE SCALE GENOMIC DNA]</scope>
    <source>
        <strain evidence="8 9">DSM 25481</strain>
    </source>
</reference>
<evidence type="ECO:0000256" key="2">
    <source>
        <dbReference type="ARBA" id="ARBA00005013"/>
    </source>
</evidence>
<dbReference type="CDD" id="cd00534">
    <property type="entry name" value="DHNA_DHNTPE"/>
    <property type="match status" value="1"/>
</dbReference>
<comment type="similarity">
    <text evidence="3 6">Belongs to the DHNA family.</text>
</comment>
<evidence type="ECO:0000256" key="1">
    <source>
        <dbReference type="ARBA" id="ARBA00001353"/>
    </source>
</evidence>
<sequence>MSDRIFLRGIPVHARHGVFEEERRLGQRFVFDIDFWVEAQAYARADDPTAAVSYADVYDAVVQAAGEPSLNLIEAVAERVAQRLLDSFAPIKRVRVEIHKPSAPIAGVFGDVGVEIFRDRDGAGR</sequence>
<dbReference type="GO" id="GO:0046654">
    <property type="term" value="P:tetrahydrofolate biosynthetic process"/>
    <property type="evidence" value="ECO:0007669"/>
    <property type="project" value="UniProtKB-UniRule"/>
</dbReference>
<dbReference type="GO" id="GO:0004150">
    <property type="term" value="F:dihydroneopterin aldolase activity"/>
    <property type="evidence" value="ECO:0007669"/>
    <property type="project" value="UniProtKB-UniRule"/>
</dbReference>
<evidence type="ECO:0000313" key="8">
    <source>
        <dbReference type="EMBL" id="MBB3972219.1"/>
    </source>
</evidence>
<dbReference type="PANTHER" id="PTHR42844">
    <property type="entry name" value="DIHYDRONEOPTERIN ALDOLASE 1-RELATED"/>
    <property type="match status" value="1"/>
</dbReference>
<dbReference type="EC" id="4.1.2.25" evidence="6"/>
<comment type="catalytic activity">
    <reaction evidence="1 6">
        <text>7,8-dihydroneopterin = 6-hydroxymethyl-7,8-dihydropterin + glycolaldehyde</text>
        <dbReference type="Rhea" id="RHEA:10540"/>
        <dbReference type="ChEBI" id="CHEBI:17001"/>
        <dbReference type="ChEBI" id="CHEBI:17071"/>
        <dbReference type="ChEBI" id="CHEBI:44841"/>
        <dbReference type="EC" id="4.1.2.25"/>
    </reaction>
</comment>
<evidence type="ECO:0000256" key="3">
    <source>
        <dbReference type="ARBA" id="ARBA00005708"/>
    </source>
</evidence>
<evidence type="ECO:0000259" key="7">
    <source>
        <dbReference type="SMART" id="SM00905"/>
    </source>
</evidence>
<dbReference type="InterPro" id="IPR043133">
    <property type="entry name" value="GTP-CH-I_C/QueF"/>
</dbReference>
<comment type="pathway">
    <text evidence="2 6">Cofactor biosynthesis; tetrahydrofolate biosynthesis; 2-amino-4-hydroxy-6-hydroxymethyl-7,8-dihydropteridine diphosphate from 7,8-dihydroneopterin triphosphate: step 3/4.</text>
</comment>
<evidence type="ECO:0000256" key="6">
    <source>
        <dbReference type="RuleBase" id="RU362079"/>
    </source>
</evidence>
<dbReference type="Pfam" id="PF02152">
    <property type="entry name" value="FolB"/>
    <property type="match status" value="1"/>
</dbReference>
<feature type="domain" description="Dihydroneopterin aldolase/epimerase" evidence="7">
    <location>
        <begin position="5"/>
        <end position="118"/>
    </location>
</feature>
<dbReference type="AlphaFoldDB" id="A0A7W6CXR0"/>
<dbReference type="GO" id="GO:0005737">
    <property type="term" value="C:cytoplasm"/>
    <property type="evidence" value="ECO:0007669"/>
    <property type="project" value="TreeGrafter"/>
</dbReference>
<dbReference type="NCBIfam" id="TIGR00526">
    <property type="entry name" value="folB_dom"/>
    <property type="match status" value="1"/>
</dbReference>
<organism evidence="8 9">
    <name type="scientific">Hansschlegelia beijingensis</name>
    <dbReference type="NCBI Taxonomy" id="1133344"/>
    <lineage>
        <taxon>Bacteria</taxon>
        <taxon>Pseudomonadati</taxon>
        <taxon>Pseudomonadota</taxon>
        <taxon>Alphaproteobacteria</taxon>
        <taxon>Hyphomicrobiales</taxon>
        <taxon>Methylopilaceae</taxon>
        <taxon>Hansschlegelia</taxon>
    </lineage>
</organism>
<dbReference type="SUPFAM" id="SSF55620">
    <property type="entry name" value="Tetrahydrobiopterin biosynthesis enzymes-like"/>
    <property type="match status" value="1"/>
</dbReference>
<dbReference type="InterPro" id="IPR006157">
    <property type="entry name" value="FolB_dom"/>
</dbReference>
<dbReference type="InterPro" id="IPR006156">
    <property type="entry name" value="Dihydroneopterin_aldolase"/>
</dbReference>
<dbReference type="GO" id="GO:0046656">
    <property type="term" value="P:folic acid biosynthetic process"/>
    <property type="evidence" value="ECO:0007669"/>
    <property type="project" value="UniProtKB-UniRule"/>
</dbReference>
<dbReference type="NCBIfam" id="TIGR00525">
    <property type="entry name" value="folB"/>
    <property type="match status" value="1"/>
</dbReference>
<accession>A0A7W6CXR0</accession>
<keyword evidence="5 6" id="KW-0456">Lyase</keyword>
<dbReference type="EMBL" id="JACIDR010000001">
    <property type="protein sequence ID" value="MBB3972219.1"/>
    <property type="molecule type" value="Genomic_DNA"/>
</dbReference>
<evidence type="ECO:0000256" key="5">
    <source>
        <dbReference type="ARBA" id="ARBA00023239"/>
    </source>
</evidence>
<keyword evidence="9" id="KW-1185">Reference proteome</keyword>
<dbReference type="UniPathway" id="UPA00077">
    <property type="reaction ID" value="UER00154"/>
</dbReference>
<evidence type="ECO:0000313" key="9">
    <source>
        <dbReference type="Proteomes" id="UP000528964"/>
    </source>
</evidence>
<dbReference type="Gene3D" id="3.30.1130.10">
    <property type="match status" value="1"/>
</dbReference>
<dbReference type="Proteomes" id="UP000528964">
    <property type="component" value="Unassembled WGS sequence"/>
</dbReference>
<protein>
    <recommendedName>
        <fullName evidence="6">7,8-dihydroneopterin aldolase</fullName>
        <ecNumber evidence="6">4.1.2.25</ecNumber>
    </recommendedName>
</protein>
<gene>
    <name evidence="8" type="ORF">GGR24_000852</name>
</gene>
<comment type="function">
    <text evidence="6">Catalyzes the conversion of 7,8-dihydroneopterin to 6-hydroxymethyl-7,8-dihydropterin.</text>
</comment>
<dbReference type="FunFam" id="3.30.1130.10:FF:000003">
    <property type="entry name" value="7,8-dihydroneopterin aldolase"/>
    <property type="match status" value="1"/>
</dbReference>
<comment type="caution">
    <text evidence="8">The sequence shown here is derived from an EMBL/GenBank/DDBJ whole genome shotgun (WGS) entry which is preliminary data.</text>
</comment>
<dbReference type="RefSeq" id="WP_183394018.1">
    <property type="nucleotide sequence ID" value="NZ_JACIDR010000001.1"/>
</dbReference>
<keyword evidence="4 6" id="KW-0289">Folate biosynthesis</keyword>
<dbReference type="SMART" id="SM00905">
    <property type="entry name" value="FolB"/>
    <property type="match status" value="1"/>
</dbReference>
<name>A0A7W6CXR0_9HYPH</name>
<proteinExistence type="inferred from homology"/>
<evidence type="ECO:0000256" key="4">
    <source>
        <dbReference type="ARBA" id="ARBA00022909"/>
    </source>
</evidence>
<dbReference type="PANTHER" id="PTHR42844:SF1">
    <property type="entry name" value="DIHYDRONEOPTERIN ALDOLASE 1-RELATED"/>
    <property type="match status" value="1"/>
</dbReference>